<feature type="domain" description="O-methyltransferase C-terminal" evidence="5">
    <location>
        <begin position="200"/>
        <end position="382"/>
    </location>
</feature>
<dbReference type="PANTHER" id="PTHR43712:SF2">
    <property type="entry name" value="O-METHYLTRANSFERASE CICE"/>
    <property type="match status" value="1"/>
</dbReference>
<evidence type="ECO:0000259" key="5">
    <source>
        <dbReference type="Pfam" id="PF00891"/>
    </source>
</evidence>
<dbReference type="Proteomes" id="UP000250043">
    <property type="component" value="Unassembled WGS sequence"/>
</dbReference>
<dbReference type="InterPro" id="IPR029063">
    <property type="entry name" value="SAM-dependent_MTases_sf"/>
</dbReference>
<proteinExistence type="predicted"/>
<dbReference type="InterPro" id="IPR016461">
    <property type="entry name" value="COMT-like"/>
</dbReference>
<keyword evidence="3" id="KW-0949">S-adenosyl-L-methionine</keyword>
<dbReference type="PANTHER" id="PTHR43712">
    <property type="entry name" value="PUTATIVE (AFU_ORTHOLOGUE AFUA_4G14580)-RELATED"/>
    <property type="match status" value="1"/>
</dbReference>
<sequence>MGMTLVCPAALAQIVANGVAAIQAECDSRGVSFPSLDDPYTPESDDIHRDVYSHIIPVIAAAHQLIATLQYPSMYVMTSAWSMHSATTLRAVVAGNVPEILREAGPQGLHINEIAAKANMNASKLSRVMRLLANEHIFKEIAPDVFTHNRPSSTLDTGHSVEFLVKNPQDKYKAATGMSSLCDMTGDESMKGASYLTETLLDPVTANSDEPHHAAFNRAFNTDLSLFPYYDEPGNEFRLTRFSNCMRNYGFFSRSILDALDWAGLPEGSLVVDVGGGVGTTVLGLSRIHQHLRYVVQDRPATVEQGIRVWENERLDALKAGMVQFQGHDFFEPQPIKDASVFILRAIVHDWSDTYAIKIIRQLREAATSETKLVVVDTIVRYTCSSGKEFEDIPGANISDAPAPLLANYGIGGTSVYQIDLQMMVLVNSLERTLRQFVDVLHAGGWKLEHVSRTEGDQMQHLIASPL</sequence>
<dbReference type="EMBL" id="KV722352">
    <property type="protein sequence ID" value="OCH93672.1"/>
    <property type="molecule type" value="Genomic_DNA"/>
</dbReference>
<feature type="signal peptide" evidence="4">
    <location>
        <begin position="1"/>
        <end position="21"/>
    </location>
</feature>
<keyword evidence="2 6" id="KW-0808">Transferase</keyword>
<evidence type="ECO:0000313" key="6">
    <source>
        <dbReference type="EMBL" id="OCH93672.1"/>
    </source>
</evidence>
<evidence type="ECO:0000313" key="7">
    <source>
        <dbReference type="Proteomes" id="UP000250043"/>
    </source>
</evidence>
<organism evidence="6 7">
    <name type="scientific">Obba rivulosa</name>
    <dbReference type="NCBI Taxonomy" id="1052685"/>
    <lineage>
        <taxon>Eukaryota</taxon>
        <taxon>Fungi</taxon>
        <taxon>Dikarya</taxon>
        <taxon>Basidiomycota</taxon>
        <taxon>Agaricomycotina</taxon>
        <taxon>Agaricomycetes</taxon>
        <taxon>Polyporales</taxon>
        <taxon>Gelatoporiaceae</taxon>
        <taxon>Obba</taxon>
    </lineage>
</organism>
<keyword evidence="1 6" id="KW-0489">Methyltransferase</keyword>
<keyword evidence="7" id="KW-1185">Reference proteome</keyword>
<gene>
    <name evidence="6" type="ORF">OBBRIDRAFT_278079</name>
</gene>
<dbReference type="SUPFAM" id="SSF46785">
    <property type="entry name" value="Winged helix' DNA-binding domain"/>
    <property type="match status" value="1"/>
</dbReference>
<feature type="chain" id="PRO_5034961660" evidence="4">
    <location>
        <begin position="22"/>
        <end position="467"/>
    </location>
</feature>
<dbReference type="GO" id="GO:0008171">
    <property type="term" value="F:O-methyltransferase activity"/>
    <property type="evidence" value="ECO:0007669"/>
    <property type="project" value="InterPro"/>
</dbReference>
<dbReference type="OrthoDB" id="2410195at2759"/>
<evidence type="ECO:0000256" key="2">
    <source>
        <dbReference type="ARBA" id="ARBA00022679"/>
    </source>
</evidence>
<dbReference type="PROSITE" id="PS51683">
    <property type="entry name" value="SAM_OMT_II"/>
    <property type="match status" value="1"/>
</dbReference>
<keyword evidence="4" id="KW-0732">Signal</keyword>
<evidence type="ECO:0000256" key="4">
    <source>
        <dbReference type="SAM" id="SignalP"/>
    </source>
</evidence>
<reference evidence="6 7" key="1">
    <citation type="submission" date="2016-07" db="EMBL/GenBank/DDBJ databases">
        <title>Draft genome of the white-rot fungus Obba rivulosa 3A-2.</title>
        <authorList>
            <consortium name="DOE Joint Genome Institute"/>
            <person name="Miettinen O."/>
            <person name="Riley R."/>
            <person name="Acob R."/>
            <person name="Barry K."/>
            <person name="Cullen D."/>
            <person name="De Vries R."/>
            <person name="Hainaut M."/>
            <person name="Hatakka A."/>
            <person name="Henrissat B."/>
            <person name="Hilden K."/>
            <person name="Kuo R."/>
            <person name="Labutti K."/>
            <person name="Lipzen A."/>
            <person name="Makela M.R."/>
            <person name="Sandor L."/>
            <person name="Spatafora J.W."/>
            <person name="Grigoriev I.V."/>
            <person name="Hibbett D.S."/>
        </authorList>
    </citation>
    <scope>NUCLEOTIDE SEQUENCE [LARGE SCALE GENOMIC DNA]</scope>
    <source>
        <strain evidence="6 7">3A-2</strain>
    </source>
</reference>
<dbReference type="InterPro" id="IPR036390">
    <property type="entry name" value="WH_DNA-bd_sf"/>
</dbReference>
<dbReference type="SUPFAM" id="SSF53335">
    <property type="entry name" value="S-adenosyl-L-methionine-dependent methyltransferases"/>
    <property type="match status" value="1"/>
</dbReference>
<protein>
    <submittedName>
        <fullName evidence="6">O-methyltransferase</fullName>
    </submittedName>
</protein>
<dbReference type="InterPro" id="IPR001077">
    <property type="entry name" value="COMT_C"/>
</dbReference>
<dbReference type="GO" id="GO:0032259">
    <property type="term" value="P:methylation"/>
    <property type="evidence" value="ECO:0007669"/>
    <property type="project" value="UniProtKB-KW"/>
</dbReference>
<dbReference type="Gene3D" id="1.10.10.10">
    <property type="entry name" value="Winged helix-like DNA-binding domain superfamily/Winged helix DNA-binding domain"/>
    <property type="match status" value="1"/>
</dbReference>
<dbReference type="Gene3D" id="3.40.50.150">
    <property type="entry name" value="Vaccinia Virus protein VP39"/>
    <property type="match status" value="1"/>
</dbReference>
<evidence type="ECO:0000256" key="1">
    <source>
        <dbReference type="ARBA" id="ARBA00022603"/>
    </source>
</evidence>
<name>A0A8E2DQ64_9APHY</name>
<evidence type="ECO:0000256" key="3">
    <source>
        <dbReference type="ARBA" id="ARBA00022691"/>
    </source>
</evidence>
<dbReference type="Pfam" id="PF00891">
    <property type="entry name" value="Methyltransf_2"/>
    <property type="match status" value="1"/>
</dbReference>
<dbReference type="InterPro" id="IPR036388">
    <property type="entry name" value="WH-like_DNA-bd_sf"/>
</dbReference>
<dbReference type="AlphaFoldDB" id="A0A8E2DQ64"/>
<accession>A0A8E2DQ64</accession>